<dbReference type="Proteomes" id="UP000320300">
    <property type="component" value="Unassembled WGS sequence"/>
</dbReference>
<dbReference type="InterPro" id="IPR025665">
    <property type="entry name" value="Beta-barrel_OMP_2"/>
</dbReference>
<feature type="domain" description="Outer membrane protein beta-barrel" evidence="2">
    <location>
        <begin position="101"/>
        <end position="247"/>
    </location>
</feature>
<gene>
    <name evidence="3" type="ORF">SAMN06265348_11084</name>
</gene>
<dbReference type="RefSeq" id="WP_142529803.1">
    <property type="nucleotide sequence ID" value="NZ_CBCSJO010000010.1"/>
</dbReference>
<keyword evidence="1" id="KW-0732">Signal</keyword>
<evidence type="ECO:0000256" key="1">
    <source>
        <dbReference type="SAM" id="SignalP"/>
    </source>
</evidence>
<sequence>MKKLLSTMLLISGMIGMTAQVASAQDTTITTNTVNNKNVKNWKYKMDLSFGDHEDSVKSVKAHKGRFMGGITFTRIDIGFSRLIDNGSFSLSPQNKFLDYKGSKTSTFSFDVLYFGYRFNPNFKMYIAGGFDWTLIRLKNNITIQQNTPDLSYIEEPVDFSKNRFSSSYVHFPLNFELRSKENHNGKRFYFVFGPEVSFLLNGKVKQISDERGKEKFRDDYDFQPVRVGGTVRLGYGGIGLFTKYYFNDMFDSAPQAGLKNIAFGVTFGLN</sequence>
<proteinExistence type="predicted"/>
<dbReference type="OrthoDB" id="666719at2"/>
<feature type="signal peptide" evidence="1">
    <location>
        <begin position="1"/>
        <end position="24"/>
    </location>
</feature>
<organism evidence="3 4">
    <name type="scientific">Pedobacter westerhofensis</name>
    <dbReference type="NCBI Taxonomy" id="425512"/>
    <lineage>
        <taxon>Bacteria</taxon>
        <taxon>Pseudomonadati</taxon>
        <taxon>Bacteroidota</taxon>
        <taxon>Sphingobacteriia</taxon>
        <taxon>Sphingobacteriales</taxon>
        <taxon>Sphingobacteriaceae</taxon>
        <taxon>Pedobacter</taxon>
    </lineage>
</organism>
<name>A0A521F3N9_9SPHI</name>
<protein>
    <submittedName>
        <fullName evidence="3">Outer membrane protein beta-barrel domain-containing protein</fullName>
    </submittedName>
</protein>
<dbReference type="Pfam" id="PF13568">
    <property type="entry name" value="OMP_b-brl_2"/>
    <property type="match status" value="1"/>
</dbReference>
<evidence type="ECO:0000313" key="3">
    <source>
        <dbReference type="EMBL" id="SMO90656.1"/>
    </source>
</evidence>
<keyword evidence="4" id="KW-1185">Reference proteome</keyword>
<accession>A0A521F3N9</accession>
<dbReference type="AlphaFoldDB" id="A0A521F3N9"/>
<reference evidence="3 4" key="1">
    <citation type="submission" date="2017-05" db="EMBL/GenBank/DDBJ databases">
        <authorList>
            <person name="Varghese N."/>
            <person name="Submissions S."/>
        </authorList>
    </citation>
    <scope>NUCLEOTIDE SEQUENCE [LARGE SCALE GENOMIC DNA]</scope>
    <source>
        <strain evidence="3 4">DSM 19036</strain>
    </source>
</reference>
<feature type="chain" id="PRO_5021753393" evidence="1">
    <location>
        <begin position="25"/>
        <end position="271"/>
    </location>
</feature>
<evidence type="ECO:0000313" key="4">
    <source>
        <dbReference type="Proteomes" id="UP000320300"/>
    </source>
</evidence>
<dbReference type="EMBL" id="FXTN01000010">
    <property type="protein sequence ID" value="SMO90656.1"/>
    <property type="molecule type" value="Genomic_DNA"/>
</dbReference>
<evidence type="ECO:0000259" key="2">
    <source>
        <dbReference type="Pfam" id="PF13568"/>
    </source>
</evidence>